<organism evidence="1 2">
    <name type="scientific">Lishizhenia tianjinensis</name>
    <dbReference type="NCBI Taxonomy" id="477690"/>
    <lineage>
        <taxon>Bacteria</taxon>
        <taxon>Pseudomonadati</taxon>
        <taxon>Bacteroidota</taxon>
        <taxon>Flavobacteriia</taxon>
        <taxon>Flavobacteriales</taxon>
        <taxon>Crocinitomicaceae</taxon>
        <taxon>Lishizhenia</taxon>
    </lineage>
</organism>
<dbReference type="RefSeq" id="WP_090247300.1">
    <property type="nucleotide sequence ID" value="NZ_FPAS01000001.1"/>
</dbReference>
<keyword evidence="2" id="KW-1185">Reference proteome</keyword>
<evidence type="ECO:0000313" key="1">
    <source>
        <dbReference type="EMBL" id="SFT52743.1"/>
    </source>
</evidence>
<accession>A0A1I6YQL9</accession>
<gene>
    <name evidence="1" type="ORF">SAMN05216474_1094</name>
</gene>
<evidence type="ECO:0000313" key="2">
    <source>
        <dbReference type="Proteomes" id="UP000236454"/>
    </source>
</evidence>
<protein>
    <submittedName>
        <fullName evidence="1">Uncharacterized protein</fullName>
    </submittedName>
</protein>
<dbReference type="AlphaFoldDB" id="A0A1I6YQL9"/>
<reference evidence="1 2" key="1">
    <citation type="submission" date="2016-10" db="EMBL/GenBank/DDBJ databases">
        <authorList>
            <person name="de Groot N.N."/>
        </authorList>
    </citation>
    <scope>NUCLEOTIDE SEQUENCE [LARGE SCALE GENOMIC DNA]</scope>
    <source>
        <strain evidence="1 2">CGMCC 1.7005</strain>
    </source>
</reference>
<proteinExistence type="predicted"/>
<dbReference type="EMBL" id="FPAS01000001">
    <property type="protein sequence ID" value="SFT52743.1"/>
    <property type="molecule type" value="Genomic_DNA"/>
</dbReference>
<name>A0A1I6YQL9_9FLAO</name>
<sequence>MKTILVLLLGLITINLSAQDTIRISKKDSSDLISDNLYATALEKHLEFRKVHYKYDEVIYVQQDDLTTYGLPDSLAGKRIVLLSETELLKVLKKKEKLELIVFDHITVGAKEVFLRVAITKCLARKKGIFNTDYSFVTTMKNSSFVYFTLRDSKYIFERIQRGD</sequence>
<dbReference type="Proteomes" id="UP000236454">
    <property type="component" value="Unassembled WGS sequence"/>
</dbReference>